<evidence type="ECO:0000256" key="2">
    <source>
        <dbReference type="ARBA" id="ARBA00022729"/>
    </source>
</evidence>
<evidence type="ECO:0000256" key="1">
    <source>
        <dbReference type="ARBA" id="ARBA00004196"/>
    </source>
</evidence>
<dbReference type="InterPro" id="IPR050555">
    <property type="entry name" value="Bact_Solute-Bind_Prot2"/>
</dbReference>
<feature type="chain" id="PRO_5039178199" evidence="3">
    <location>
        <begin position="23"/>
        <end position="379"/>
    </location>
</feature>
<evidence type="ECO:0000256" key="3">
    <source>
        <dbReference type="SAM" id="SignalP"/>
    </source>
</evidence>
<dbReference type="RefSeq" id="WP_078808309.1">
    <property type="nucleotide sequence ID" value="NZ_FUXI01000037.1"/>
</dbReference>
<comment type="subcellular location">
    <subcellularLocation>
        <location evidence="1">Cell envelope</location>
    </subcellularLocation>
</comment>
<sequence length="379" mass="40921">MKVLKKGLFVLFIGVLVTALSACSGSRKGSGSSGNSSAQKGDLVSISLPEQYLARWPKEGGEIKKAIEKAGYKADVTFANGSTAQQSSDIENAVNKGAKVVIVCPIDGAAVGPAVEKARDAGAKVISYDRLIMNTKAVDYYATFQLVEVGKKQAQYIEYKLGLKDGAKGPFNIEVFAGSPDDNNAKYFFQGAWSVLQPYFESGVLKSPSGKVTKDFKEKDWQSIGIDGWKQQKAMDEMDARLTKYAGDVKLNAVLAPNDAVARGVIEAISGKFSETEWPFITGQDAEDASLSLINNGKQGSTIWKDTRELATKTAEITIELLKGNDPKTDDTMNNDIIDVPSFLLEPKLVTKEGEKDMPSSVSLAELVKSGYTTEDKIK</sequence>
<dbReference type="InterPro" id="IPR025997">
    <property type="entry name" value="SBP_2_dom"/>
</dbReference>
<dbReference type="PANTHER" id="PTHR30036:SF1">
    <property type="entry name" value="D-XYLOSE-BINDING PERIPLASMIC PROTEIN"/>
    <property type="match status" value="1"/>
</dbReference>
<feature type="signal peptide" evidence="3">
    <location>
        <begin position="1"/>
        <end position="22"/>
    </location>
</feature>
<dbReference type="PANTHER" id="PTHR30036">
    <property type="entry name" value="D-XYLOSE-BINDING PERIPLASMIC PROTEIN"/>
    <property type="match status" value="1"/>
</dbReference>
<keyword evidence="2 3" id="KW-0732">Signal</keyword>
<accession>A0A1T4R1S8</accession>
<dbReference type="CDD" id="cd19994">
    <property type="entry name" value="PBP1_ChvE"/>
    <property type="match status" value="1"/>
</dbReference>
<name>A0A1T4R1S8_9ENTE</name>
<organism evidence="5 6">
    <name type="scientific">Pilibacter termitis</name>
    <dbReference type="NCBI Taxonomy" id="263852"/>
    <lineage>
        <taxon>Bacteria</taxon>
        <taxon>Bacillati</taxon>
        <taxon>Bacillota</taxon>
        <taxon>Bacilli</taxon>
        <taxon>Lactobacillales</taxon>
        <taxon>Enterococcaceae</taxon>
        <taxon>Pilibacter</taxon>
    </lineage>
</organism>
<dbReference type="AlphaFoldDB" id="A0A1T4R1S8"/>
<dbReference type="GO" id="GO:0030246">
    <property type="term" value="F:carbohydrate binding"/>
    <property type="evidence" value="ECO:0007669"/>
    <property type="project" value="TreeGrafter"/>
</dbReference>
<gene>
    <name evidence="5" type="ORF">SAMN02745116_02411</name>
</gene>
<keyword evidence="6" id="KW-1185">Reference proteome</keyword>
<keyword evidence="5" id="KW-0813">Transport</keyword>
<reference evidence="5 6" key="1">
    <citation type="submission" date="2017-02" db="EMBL/GenBank/DDBJ databases">
        <authorList>
            <person name="Peterson S.W."/>
        </authorList>
    </citation>
    <scope>NUCLEOTIDE SEQUENCE [LARGE SCALE GENOMIC DNA]</scope>
    <source>
        <strain evidence="5 6">ATCC BAA-1030</strain>
    </source>
</reference>
<dbReference type="EMBL" id="FUXI01000037">
    <property type="protein sequence ID" value="SKA09815.1"/>
    <property type="molecule type" value="Genomic_DNA"/>
</dbReference>
<dbReference type="Gene3D" id="3.40.50.2300">
    <property type="match status" value="2"/>
</dbReference>
<keyword evidence="5" id="KW-0762">Sugar transport</keyword>
<dbReference type="Proteomes" id="UP000190328">
    <property type="component" value="Unassembled WGS sequence"/>
</dbReference>
<dbReference type="PROSITE" id="PS51257">
    <property type="entry name" value="PROKAR_LIPOPROTEIN"/>
    <property type="match status" value="1"/>
</dbReference>
<protein>
    <submittedName>
        <fullName evidence="5">Putative multiple sugar transport system substrate-binding protein</fullName>
    </submittedName>
</protein>
<evidence type="ECO:0000259" key="4">
    <source>
        <dbReference type="Pfam" id="PF13407"/>
    </source>
</evidence>
<dbReference type="GO" id="GO:0030288">
    <property type="term" value="C:outer membrane-bounded periplasmic space"/>
    <property type="evidence" value="ECO:0007669"/>
    <property type="project" value="TreeGrafter"/>
</dbReference>
<dbReference type="Pfam" id="PF13407">
    <property type="entry name" value="Peripla_BP_4"/>
    <property type="match status" value="1"/>
</dbReference>
<dbReference type="OrthoDB" id="9769193at2"/>
<proteinExistence type="predicted"/>
<dbReference type="InterPro" id="IPR028082">
    <property type="entry name" value="Peripla_BP_I"/>
</dbReference>
<dbReference type="SUPFAM" id="SSF53822">
    <property type="entry name" value="Periplasmic binding protein-like I"/>
    <property type="match status" value="1"/>
</dbReference>
<evidence type="ECO:0000313" key="6">
    <source>
        <dbReference type="Proteomes" id="UP000190328"/>
    </source>
</evidence>
<feature type="domain" description="Periplasmic binding protein" evidence="4">
    <location>
        <begin position="62"/>
        <end position="325"/>
    </location>
</feature>
<evidence type="ECO:0000313" key="5">
    <source>
        <dbReference type="EMBL" id="SKA09815.1"/>
    </source>
</evidence>
<dbReference type="STRING" id="263852.SAMN02745116_02411"/>